<dbReference type="PANTHER" id="PTHR11709:SF394">
    <property type="entry name" value="FI03373P-RELATED"/>
    <property type="match status" value="1"/>
</dbReference>
<dbReference type="Pfam" id="PF07731">
    <property type="entry name" value="Cu-oxidase_2"/>
    <property type="match status" value="1"/>
</dbReference>
<keyword evidence="3" id="KW-0186">Copper</keyword>
<dbReference type="InterPro" id="IPR001117">
    <property type="entry name" value="Cu-oxidase_2nd"/>
</dbReference>
<feature type="domain" description="Plastocyanin-like" evidence="6">
    <location>
        <begin position="412"/>
        <end position="529"/>
    </location>
</feature>
<dbReference type="CDD" id="cd13874">
    <property type="entry name" value="CuRO_2_CopA"/>
    <property type="match status" value="1"/>
</dbReference>
<dbReference type="PROSITE" id="PS00080">
    <property type="entry name" value="MULTICOPPER_OXIDASE2"/>
    <property type="match status" value="1"/>
</dbReference>
<sequence length="551" mass="61437">MKLLAWAATAAVFTATLPAFAGTYDLVIDRTNVAIDGQTRRVFSINGEIAGPVLRWKEGEEVTVNVTNRLKEDTSIHWHGILLPFYMDGVPMVSFGGIKPGETFTYRFKVRQAGTYWYHSHSGGQEQEGMYAPIVIEPAKGEREKVARDYVVMLSDHHPMSAGAILRKLKQEPGYFNDRRRTLPGLMRDLSAAKTTEEKQAVIASRLMWGEMRMDPTDLADVTGYTFLVNGRGPTDNWTGLFRPGEKVRLRFINGSAMTLFDARIPGLRMRVVQADGQDVKPVEVDEFRIGVGETYDVIVEPKDDRAYTIEAQSIDRRGFARGTLAPRAGMTGPAPVLRPPSLLTEADMGHGGSMAGMDHSKMDHSKMNHGAMASDELSGLVHVPPVDAPPGSKVLSYTDLKRANRAYRLNPPDRTIDIRLTGNMEKFFWSFDDRKYSEAPVMNFTEGETVRLVFRNETMMNHPIHLHGLWMDVENGAGDERPRKHVVIVPPGRTVSVTVHMTEEGRWPFHCHLLYHMMTGMFREFVVSARGTPLPAASSTPAKGGGHAHH</sequence>
<evidence type="ECO:0000256" key="1">
    <source>
        <dbReference type="ARBA" id="ARBA00022723"/>
    </source>
</evidence>
<dbReference type="InterPro" id="IPR034284">
    <property type="entry name" value="CuRO_1_CopA"/>
</dbReference>
<evidence type="ECO:0000256" key="3">
    <source>
        <dbReference type="ARBA" id="ARBA00023008"/>
    </source>
</evidence>
<dbReference type="InterPro" id="IPR034279">
    <property type="entry name" value="CuRO_3_CopA"/>
</dbReference>
<dbReference type="InterPro" id="IPR006376">
    <property type="entry name" value="Cu-R_CopA"/>
</dbReference>
<organism evidence="8 9">
    <name type="scientific">Reyranella aquatilis</name>
    <dbReference type="NCBI Taxonomy" id="2035356"/>
    <lineage>
        <taxon>Bacteria</taxon>
        <taxon>Pseudomonadati</taxon>
        <taxon>Pseudomonadota</taxon>
        <taxon>Alphaproteobacteria</taxon>
        <taxon>Hyphomicrobiales</taxon>
        <taxon>Reyranellaceae</taxon>
        <taxon>Reyranella</taxon>
    </lineage>
</organism>
<evidence type="ECO:0000256" key="4">
    <source>
        <dbReference type="SAM" id="SignalP"/>
    </source>
</evidence>
<dbReference type="InterPro" id="IPR034282">
    <property type="entry name" value="CuRO_2_CopA"/>
</dbReference>
<evidence type="ECO:0000313" key="8">
    <source>
        <dbReference type="EMBL" id="MCC8430851.1"/>
    </source>
</evidence>
<reference evidence="8 9" key="1">
    <citation type="submission" date="2021-11" db="EMBL/GenBank/DDBJ databases">
        <authorList>
            <person name="Lee D.-H."/>
            <person name="Kim S.-B."/>
        </authorList>
    </citation>
    <scope>NUCLEOTIDE SEQUENCE [LARGE SCALE GENOMIC DNA]</scope>
    <source>
        <strain evidence="8 9">KCTC 52223</strain>
    </source>
</reference>
<proteinExistence type="predicted"/>
<feature type="signal peptide" evidence="4">
    <location>
        <begin position="1"/>
        <end position="21"/>
    </location>
</feature>
<feature type="domain" description="Plastocyanin-like" evidence="7">
    <location>
        <begin position="29"/>
        <end position="139"/>
    </location>
</feature>
<gene>
    <name evidence="8" type="ORF">LJ725_17910</name>
</gene>
<dbReference type="CDD" id="cd13848">
    <property type="entry name" value="CuRO_1_CopA"/>
    <property type="match status" value="1"/>
</dbReference>
<dbReference type="Proteomes" id="UP001198862">
    <property type="component" value="Unassembled WGS sequence"/>
</dbReference>
<dbReference type="Gene3D" id="2.60.40.420">
    <property type="entry name" value="Cupredoxins - blue copper proteins"/>
    <property type="match status" value="3"/>
</dbReference>
<keyword evidence="9" id="KW-1185">Reference proteome</keyword>
<feature type="chain" id="PRO_5046466134" evidence="4">
    <location>
        <begin position="22"/>
        <end position="551"/>
    </location>
</feature>
<dbReference type="InterPro" id="IPR033138">
    <property type="entry name" value="Cu_oxidase_CS"/>
</dbReference>
<evidence type="ECO:0000259" key="6">
    <source>
        <dbReference type="Pfam" id="PF07731"/>
    </source>
</evidence>
<dbReference type="Pfam" id="PF07732">
    <property type="entry name" value="Cu-oxidase_3"/>
    <property type="match status" value="1"/>
</dbReference>
<dbReference type="InterPro" id="IPR045087">
    <property type="entry name" value="Cu-oxidase_fam"/>
</dbReference>
<dbReference type="Pfam" id="PF00394">
    <property type="entry name" value="Cu-oxidase"/>
    <property type="match status" value="1"/>
</dbReference>
<protein>
    <submittedName>
        <fullName evidence="8">Copper resistance system multicopper oxidase</fullName>
    </submittedName>
</protein>
<dbReference type="PROSITE" id="PS00079">
    <property type="entry name" value="MULTICOPPER_OXIDASE1"/>
    <property type="match status" value="2"/>
</dbReference>
<evidence type="ECO:0000256" key="2">
    <source>
        <dbReference type="ARBA" id="ARBA00023002"/>
    </source>
</evidence>
<accession>A0ABS8KXQ4</accession>
<dbReference type="CDD" id="cd13896">
    <property type="entry name" value="CuRO_3_CopA"/>
    <property type="match status" value="1"/>
</dbReference>
<evidence type="ECO:0000259" key="7">
    <source>
        <dbReference type="Pfam" id="PF07732"/>
    </source>
</evidence>
<dbReference type="PANTHER" id="PTHR11709">
    <property type="entry name" value="MULTI-COPPER OXIDASE"/>
    <property type="match status" value="1"/>
</dbReference>
<name>A0ABS8KXQ4_9HYPH</name>
<evidence type="ECO:0000259" key="5">
    <source>
        <dbReference type="Pfam" id="PF00394"/>
    </source>
</evidence>
<dbReference type="InterPro" id="IPR011707">
    <property type="entry name" value="Cu-oxidase-like_N"/>
</dbReference>
<feature type="domain" description="Plastocyanin-like" evidence="5">
    <location>
        <begin position="224"/>
        <end position="313"/>
    </location>
</feature>
<dbReference type="InterPro" id="IPR008972">
    <property type="entry name" value="Cupredoxin"/>
</dbReference>
<dbReference type="InterPro" id="IPR002355">
    <property type="entry name" value="Cu_oxidase_Cu_BS"/>
</dbReference>
<dbReference type="EMBL" id="JAJISD010000007">
    <property type="protein sequence ID" value="MCC8430851.1"/>
    <property type="molecule type" value="Genomic_DNA"/>
</dbReference>
<evidence type="ECO:0000313" key="9">
    <source>
        <dbReference type="Proteomes" id="UP001198862"/>
    </source>
</evidence>
<keyword evidence="2" id="KW-0560">Oxidoreductase</keyword>
<comment type="caution">
    <text evidence="8">The sequence shown here is derived from an EMBL/GenBank/DDBJ whole genome shotgun (WGS) entry which is preliminary data.</text>
</comment>
<dbReference type="RefSeq" id="WP_230551998.1">
    <property type="nucleotide sequence ID" value="NZ_JAJISD010000007.1"/>
</dbReference>
<keyword evidence="4" id="KW-0732">Signal</keyword>
<keyword evidence="1" id="KW-0479">Metal-binding</keyword>
<dbReference type="SUPFAM" id="SSF49503">
    <property type="entry name" value="Cupredoxins"/>
    <property type="match status" value="3"/>
</dbReference>
<dbReference type="NCBIfam" id="TIGR01480">
    <property type="entry name" value="copper_res_A"/>
    <property type="match status" value="1"/>
</dbReference>
<dbReference type="InterPro" id="IPR011706">
    <property type="entry name" value="Cu-oxidase_C"/>
</dbReference>